<dbReference type="InterPro" id="IPR011009">
    <property type="entry name" value="Kinase-like_dom_sf"/>
</dbReference>
<protein>
    <submittedName>
        <fullName evidence="1">Uncharacterized protein</fullName>
    </submittedName>
</protein>
<sequence>MEANRLWHDPVVEIYANAITPGVCCSAAAYDLANRRWYQLNIGDGVEPSVEWRHNLRLAEVPDDDWLSSTVEKHIQAYYSTTSTPPPWNTINTNSSGSPATFEVLEEPLVRRPIIEKFIYGHRPSDKLPTTRFDQLREKTYLSRGADYCLWNSRKCVFKRIEFDCDVESHENEIRTREAIIECLAQNPEAASKDLNREMESRFNVVPVLAVVLHDETSNWIVSQHGDDEDPEYSSNHVAGILLPYAGRSLDLLSAAASDGSGIPPSTSPSMSSPSMTARVPISEEQLLDLACGIQNLSNCGIVHGDICYWNTILTHPDSTESLATRLLLIDMGDVAPDYQDDFDALGTLLLWCLSHSAAVLNDDKGMKRIVIAAALLKDGDISRAIGVLSPSKSVRSKLKRSFSTTEETVKRRRHCK</sequence>
<keyword evidence="2" id="KW-1185">Reference proteome</keyword>
<dbReference type="SUPFAM" id="SSF56112">
    <property type="entry name" value="Protein kinase-like (PK-like)"/>
    <property type="match status" value="1"/>
</dbReference>
<dbReference type="InParanoid" id="A0A1J7IG08"/>
<proteinExistence type="predicted"/>
<dbReference type="Proteomes" id="UP000182658">
    <property type="component" value="Unassembled WGS sequence"/>
</dbReference>
<gene>
    <name evidence="1" type="ORF">CONLIGDRAFT_683382</name>
</gene>
<name>A0A1J7IG08_9PEZI</name>
<evidence type="ECO:0000313" key="1">
    <source>
        <dbReference type="EMBL" id="OIW26398.1"/>
    </source>
</evidence>
<organism evidence="1 2">
    <name type="scientific">Coniochaeta ligniaria NRRL 30616</name>
    <dbReference type="NCBI Taxonomy" id="1408157"/>
    <lineage>
        <taxon>Eukaryota</taxon>
        <taxon>Fungi</taxon>
        <taxon>Dikarya</taxon>
        <taxon>Ascomycota</taxon>
        <taxon>Pezizomycotina</taxon>
        <taxon>Sordariomycetes</taxon>
        <taxon>Sordariomycetidae</taxon>
        <taxon>Coniochaetales</taxon>
        <taxon>Coniochaetaceae</taxon>
        <taxon>Coniochaeta</taxon>
    </lineage>
</organism>
<dbReference type="EMBL" id="KV875100">
    <property type="protein sequence ID" value="OIW26398.1"/>
    <property type="molecule type" value="Genomic_DNA"/>
</dbReference>
<dbReference type="AlphaFoldDB" id="A0A1J7IG08"/>
<reference evidence="1 2" key="1">
    <citation type="submission" date="2016-10" db="EMBL/GenBank/DDBJ databases">
        <title>Draft genome sequence of Coniochaeta ligniaria NRRL30616, a lignocellulolytic fungus for bioabatement of inhibitors in plant biomass hydrolysates.</title>
        <authorList>
            <consortium name="DOE Joint Genome Institute"/>
            <person name="Jimenez D.J."/>
            <person name="Hector R.E."/>
            <person name="Riley R."/>
            <person name="Sun H."/>
            <person name="Grigoriev I.V."/>
            <person name="Van Elsas J.D."/>
            <person name="Nichols N.N."/>
        </authorList>
    </citation>
    <scope>NUCLEOTIDE SEQUENCE [LARGE SCALE GENOMIC DNA]</scope>
    <source>
        <strain evidence="1 2">NRRL 30616</strain>
    </source>
</reference>
<accession>A0A1J7IG08</accession>
<dbReference type="OrthoDB" id="5221171at2759"/>
<evidence type="ECO:0000313" key="2">
    <source>
        <dbReference type="Proteomes" id="UP000182658"/>
    </source>
</evidence>